<dbReference type="SUPFAM" id="SSF53822">
    <property type="entry name" value="Periplasmic binding protein-like I"/>
    <property type="match status" value="1"/>
</dbReference>
<dbReference type="PANTHER" id="PTHR47151:SF2">
    <property type="entry name" value="AMINO ACID BINDING PROTEIN"/>
    <property type="match status" value="1"/>
</dbReference>
<dbReference type="InterPro" id="IPR028081">
    <property type="entry name" value="Leu-bd"/>
</dbReference>
<dbReference type="CDD" id="cd06342">
    <property type="entry name" value="PBP1_ABC_LIVBP-like"/>
    <property type="match status" value="1"/>
</dbReference>
<gene>
    <name evidence="5" type="ORF">F506_19780</name>
</gene>
<evidence type="ECO:0000256" key="2">
    <source>
        <dbReference type="ARBA" id="ARBA00022729"/>
    </source>
</evidence>
<dbReference type="Proteomes" id="UP000063429">
    <property type="component" value="Chromosome"/>
</dbReference>
<evidence type="ECO:0000313" key="6">
    <source>
        <dbReference type="Proteomes" id="UP000063429"/>
    </source>
</evidence>
<dbReference type="Gene3D" id="3.40.50.2300">
    <property type="match status" value="2"/>
</dbReference>
<feature type="domain" description="Leucine-binding protein" evidence="4">
    <location>
        <begin position="30"/>
        <end position="360"/>
    </location>
</feature>
<feature type="signal peptide" evidence="3">
    <location>
        <begin position="1"/>
        <end position="18"/>
    </location>
</feature>
<reference evidence="6" key="1">
    <citation type="journal article" date="2015" name="Genome Announc.">
        <title>Complete Genome Sequence of Herbaspirillum hiltneri N3 (DSM 17495), Isolated from Surface-Sterilized Wheat Roots.</title>
        <authorList>
            <person name="Guizelini D."/>
            <person name="Saizaki P.M."/>
            <person name="Coimbra N.A."/>
            <person name="Weiss V.A."/>
            <person name="Faoro H."/>
            <person name="Sfeir M.Z."/>
            <person name="Baura V.A."/>
            <person name="Monteiro R.A."/>
            <person name="Chubatsu L.S."/>
            <person name="Souza E.M."/>
            <person name="Cruz L.M."/>
            <person name="Pedrosa F.O."/>
            <person name="Raittz R.T."/>
            <person name="Marchaukoski J.N."/>
            <person name="Steffens M.B."/>
        </authorList>
    </citation>
    <scope>NUCLEOTIDE SEQUENCE [LARGE SCALE GENOMIC DNA]</scope>
    <source>
        <strain evidence="6">N3</strain>
    </source>
</reference>
<feature type="chain" id="PRO_5047119901" description="Leucine-binding protein domain-containing protein" evidence="3">
    <location>
        <begin position="19"/>
        <end position="377"/>
    </location>
</feature>
<keyword evidence="6" id="KW-1185">Reference proteome</keyword>
<dbReference type="PANTHER" id="PTHR47151">
    <property type="entry name" value="LEU/ILE/VAL-BINDING ABC TRANSPORTER SUBUNIT"/>
    <property type="match status" value="1"/>
</dbReference>
<evidence type="ECO:0000313" key="5">
    <source>
        <dbReference type="EMBL" id="AKZ64593.1"/>
    </source>
</evidence>
<evidence type="ECO:0000256" key="3">
    <source>
        <dbReference type="SAM" id="SignalP"/>
    </source>
</evidence>
<dbReference type="InterPro" id="IPR028082">
    <property type="entry name" value="Peripla_BP_I"/>
</dbReference>
<keyword evidence="2 3" id="KW-0732">Signal</keyword>
<protein>
    <recommendedName>
        <fullName evidence="4">Leucine-binding protein domain-containing protein</fullName>
    </recommendedName>
</protein>
<proteinExistence type="inferred from homology"/>
<organism evidence="5 6">
    <name type="scientific">Herbaspirillum hiltneri N3</name>
    <dbReference type="NCBI Taxonomy" id="1262470"/>
    <lineage>
        <taxon>Bacteria</taxon>
        <taxon>Pseudomonadati</taxon>
        <taxon>Pseudomonadota</taxon>
        <taxon>Betaproteobacteria</taxon>
        <taxon>Burkholderiales</taxon>
        <taxon>Oxalobacteraceae</taxon>
        <taxon>Herbaspirillum</taxon>
    </lineage>
</organism>
<evidence type="ECO:0000256" key="1">
    <source>
        <dbReference type="ARBA" id="ARBA00010062"/>
    </source>
</evidence>
<sequence>MKLCILLPALFLSVAAHAQSVDATEQLVLVGVAAPLTSPRTESGIAAVRLAFDEANRRAIRIGGKQLVFRLLVEDDKGDALFATPIAQYFIRSKVVGVIGHWNSGPSIAVAGLYSAAGIPQIPIATTSSRFPREGLRTIFQVQGHDGVGAVRLAEFVVRNLQAARIAVIEDGTAYGTDFADSFVSGVRRAGGLIVSREAISSKTSDFNPALNNAQKINADVIVFGGVVTQSALLARSMMRRDMNVRLVATGGTATGLFVQLAEGVQGNVWALETGVPRDRLPGWREFNDKMRVRFKGEITHYALFAYDAANVLVAAIQKAGSVDPKAVTTALHEIRYPGLTGIVSFDANGAVINPAYTIYHLEQSKWSVEKVLLEKQ</sequence>
<evidence type="ECO:0000259" key="4">
    <source>
        <dbReference type="Pfam" id="PF13458"/>
    </source>
</evidence>
<name>A0ABN4I2Z7_9BURK</name>
<dbReference type="RefSeq" id="WP_053200252.1">
    <property type="nucleotide sequence ID" value="NZ_CP011409.1"/>
</dbReference>
<comment type="similarity">
    <text evidence="1">Belongs to the leucine-binding protein family.</text>
</comment>
<dbReference type="EMBL" id="CP011409">
    <property type="protein sequence ID" value="AKZ64593.1"/>
    <property type="molecule type" value="Genomic_DNA"/>
</dbReference>
<accession>A0ABN4I2Z7</accession>
<dbReference type="Pfam" id="PF13458">
    <property type="entry name" value="Peripla_BP_6"/>
    <property type="match status" value="1"/>
</dbReference>